<evidence type="ECO:0000313" key="3">
    <source>
        <dbReference type="EMBL" id="QGG94508.1"/>
    </source>
</evidence>
<dbReference type="InterPro" id="IPR013538">
    <property type="entry name" value="ASHA1/2-like_C"/>
</dbReference>
<feature type="domain" description="Activator of Hsp90 ATPase homologue 1/2-like C-terminal" evidence="2">
    <location>
        <begin position="51"/>
        <end position="154"/>
    </location>
</feature>
<dbReference type="AlphaFoldDB" id="A0A5Q2RCD9"/>
<dbReference type="EMBL" id="CP045851">
    <property type="protein sequence ID" value="QGG94508.1"/>
    <property type="molecule type" value="Genomic_DNA"/>
</dbReference>
<dbReference type="Gene3D" id="3.30.530.20">
    <property type="match status" value="1"/>
</dbReference>
<dbReference type="Proteomes" id="UP000334019">
    <property type="component" value="Chromosome"/>
</dbReference>
<reference evidence="3 4" key="1">
    <citation type="submission" date="2019-11" db="EMBL/GenBank/DDBJ databases">
        <authorList>
            <person name="He Y."/>
        </authorList>
    </citation>
    <scope>NUCLEOTIDE SEQUENCE [LARGE SCALE GENOMIC DNA]</scope>
    <source>
        <strain evidence="3 4">SCSIO 58843</strain>
    </source>
</reference>
<evidence type="ECO:0000313" key="4">
    <source>
        <dbReference type="Proteomes" id="UP000334019"/>
    </source>
</evidence>
<proteinExistence type="inferred from homology"/>
<name>A0A5Q2RCD9_9ACTN</name>
<accession>A0A5Q2RCD9</accession>
<sequence>MGRISLSWRRPHSATGRLRECATVSTLSQPSGCGYDAAMSDDAIRTATDLDADPDLVWEALTSPDGVASWLGEGSHLVPESGAALDVADVETGVRKVGRVEQVDPGRRLTFVWWPEGDDPDTGHRVDVVLTPSGHGGGDGTTTLTITEAPLSARASIAGAPWAWRAAGIELALLAPRLACVGTA</sequence>
<organism evidence="3 4">
    <name type="scientific">Actinomarinicola tropica</name>
    <dbReference type="NCBI Taxonomy" id="2789776"/>
    <lineage>
        <taxon>Bacteria</taxon>
        <taxon>Bacillati</taxon>
        <taxon>Actinomycetota</taxon>
        <taxon>Acidimicrobiia</taxon>
        <taxon>Acidimicrobiales</taxon>
        <taxon>Iamiaceae</taxon>
        <taxon>Actinomarinicola</taxon>
    </lineage>
</organism>
<keyword evidence="4" id="KW-1185">Reference proteome</keyword>
<dbReference type="Pfam" id="PF08327">
    <property type="entry name" value="AHSA1"/>
    <property type="match status" value="1"/>
</dbReference>
<dbReference type="CDD" id="cd07814">
    <property type="entry name" value="SRPBCC_CalC_Aha1-like"/>
    <property type="match status" value="1"/>
</dbReference>
<evidence type="ECO:0000256" key="1">
    <source>
        <dbReference type="ARBA" id="ARBA00006817"/>
    </source>
</evidence>
<comment type="similarity">
    <text evidence="1">Belongs to the AHA1 family.</text>
</comment>
<evidence type="ECO:0000259" key="2">
    <source>
        <dbReference type="Pfam" id="PF08327"/>
    </source>
</evidence>
<dbReference type="InterPro" id="IPR023393">
    <property type="entry name" value="START-like_dom_sf"/>
</dbReference>
<dbReference type="KEGG" id="atq:GH723_04980"/>
<dbReference type="SUPFAM" id="SSF55961">
    <property type="entry name" value="Bet v1-like"/>
    <property type="match status" value="1"/>
</dbReference>
<protein>
    <recommendedName>
        <fullName evidence="2">Activator of Hsp90 ATPase homologue 1/2-like C-terminal domain-containing protein</fullName>
    </recommendedName>
</protein>
<gene>
    <name evidence="3" type="ORF">GH723_04980</name>
</gene>